<dbReference type="PRINTS" id="PR00368">
    <property type="entry name" value="FADPNR"/>
</dbReference>
<dbReference type="InterPro" id="IPR036188">
    <property type="entry name" value="FAD/NAD-bd_sf"/>
</dbReference>
<evidence type="ECO:0000256" key="1">
    <source>
        <dbReference type="ARBA" id="ARBA00023002"/>
    </source>
</evidence>
<protein>
    <recommendedName>
        <fullName evidence="2">FAD/NAD(P)-binding domain-containing protein</fullName>
    </recommendedName>
</protein>
<dbReference type="SUPFAM" id="SSF51905">
    <property type="entry name" value="FAD/NAD(P)-binding domain"/>
    <property type="match status" value="1"/>
</dbReference>
<proteinExistence type="predicted"/>
<dbReference type="AlphaFoldDB" id="A0A8J8PC88"/>
<organism evidence="3 4">
    <name type="scientific">Candidatus Methanomassiliicoccus intestinalis</name>
    <dbReference type="NCBI Taxonomy" id="1406512"/>
    <lineage>
        <taxon>Archaea</taxon>
        <taxon>Methanobacteriati</taxon>
        <taxon>Thermoplasmatota</taxon>
        <taxon>Thermoplasmata</taxon>
        <taxon>Methanomassiliicoccales</taxon>
        <taxon>Methanomassiliicoccaceae</taxon>
        <taxon>Methanomassiliicoccus</taxon>
    </lineage>
</organism>
<dbReference type="Proteomes" id="UP000752814">
    <property type="component" value="Unassembled WGS sequence"/>
</dbReference>
<dbReference type="PANTHER" id="PTHR42949:SF3">
    <property type="entry name" value="ANAEROBIC GLYCEROL-3-PHOSPHATE DEHYDROGENASE SUBUNIT B"/>
    <property type="match status" value="1"/>
</dbReference>
<accession>A0A8J8PC88</accession>
<dbReference type="Gene3D" id="3.50.50.60">
    <property type="entry name" value="FAD/NAD(P)-binding domain"/>
    <property type="match status" value="1"/>
</dbReference>
<dbReference type="InterPro" id="IPR051691">
    <property type="entry name" value="Metab_Enz_Cyan_OpOx_G3PDH"/>
</dbReference>
<feature type="domain" description="FAD/NAD(P)-binding" evidence="2">
    <location>
        <begin position="3"/>
        <end position="306"/>
    </location>
</feature>
<reference evidence="3" key="1">
    <citation type="submission" date="2016-03" db="EMBL/GenBank/DDBJ databases">
        <authorList>
            <person name="Borrel G."/>
            <person name="Mccann A."/>
            <person name="O'Toole P.W."/>
        </authorList>
    </citation>
    <scope>NUCLEOTIDE SEQUENCE</scope>
    <source>
        <strain evidence="3">183</strain>
    </source>
</reference>
<dbReference type="EMBL" id="LVVT01000002">
    <property type="protein sequence ID" value="TQS84283.1"/>
    <property type="molecule type" value="Genomic_DNA"/>
</dbReference>
<dbReference type="GO" id="GO:0016491">
    <property type="term" value="F:oxidoreductase activity"/>
    <property type="evidence" value="ECO:0007669"/>
    <property type="project" value="UniProtKB-KW"/>
</dbReference>
<dbReference type="RefSeq" id="WP_400195253.1">
    <property type="nucleotide sequence ID" value="NZ_CAYAYE010000008.1"/>
</dbReference>
<evidence type="ECO:0000259" key="2">
    <source>
        <dbReference type="Pfam" id="PF07992"/>
    </source>
</evidence>
<sequence length="333" mass="35938">MYEVGIIGGGAAGLAAALELSRRRISSAVIDSGRHIGGLSRDLCCKANPVCQRCDACSPVDIRREVRKSPFVTLLSDSEVINVRGIPGSYVLSVQSSSGLSEIEVKAVIIAIGSPTFDAARDARYRYSDCADVLTSRDLETMMISNDIHVPSTGKAPSSLAVIQCVGSRDAKHGAPYCSKVCCKYSLKLVKRIRKELPGIEVTFFYRDWRPSDRGYDKLAEYGREDGVHVVRSRPAEVIADSRPLVRYATVEDEVREDPFDIVVLAVGLQPPPNSQKFAASLGLQCNQYGFFIKKGEGAYAAGCCTGPKDIRESVEEGIAAAGKAAAFLEGLH</sequence>
<evidence type="ECO:0000313" key="3">
    <source>
        <dbReference type="EMBL" id="TQS84283.1"/>
    </source>
</evidence>
<evidence type="ECO:0000313" key="4">
    <source>
        <dbReference type="Proteomes" id="UP000752814"/>
    </source>
</evidence>
<gene>
    <name evidence="3" type="ORF">A3207_05430</name>
</gene>
<name>A0A8J8PC88_9ARCH</name>
<keyword evidence="1" id="KW-0560">Oxidoreductase</keyword>
<dbReference type="InterPro" id="IPR023753">
    <property type="entry name" value="FAD/NAD-binding_dom"/>
</dbReference>
<dbReference type="PANTHER" id="PTHR42949">
    <property type="entry name" value="ANAEROBIC GLYCEROL-3-PHOSPHATE DEHYDROGENASE SUBUNIT B"/>
    <property type="match status" value="1"/>
</dbReference>
<dbReference type="Pfam" id="PF07992">
    <property type="entry name" value="Pyr_redox_2"/>
    <property type="match status" value="1"/>
</dbReference>
<comment type="caution">
    <text evidence="3">The sequence shown here is derived from an EMBL/GenBank/DDBJ whole genome shotgun (WGS) entry which is preliminary data.</text>
</comment>
<dbReference type="PRINTS" id="PR00469">
    <property type="entry name" value="PNDRDTASEII"/>
</dbReference>